<dbReference type="Gene3D" id="3.10.129.10">
    <property type="entry name" value="Hotdog Thioesterase"/>
    <property type="match status" value="1"/>
</dbReference>
<dbReference type="AlphaFoldDB" id="A0A286A521"/>
<dbReference type="Pfam" id="PF03061">
    <property type="entry name" value="4HBT"/>
    <property type="match status" value="1"/>
</dbReference>
<name>A0A286A521_9PROT</name>
<dbReference type="EMBL" id="OCMU01000001">
    <property type="protein sequence ID" value="SOD17012.1"/>
    <property type="molecule type" value="Genomic_DNA"/>
</dbReference>
<dbReference type="PANTHER" id="PTHR11049">
    <property type="entry name" value="ACYL COENZYME A THIOESTER HYDROLASE"/>
    <property type="match status" value="1"/>
</dbReference>
<evidence type="ECO:0000259" key="4">
    <source>
        <dbReference type="PROSITE" id="PS51770"/>
    </source>
</evidence>
<dbReference type="InterPro" id="IPR006683">
    <property type="entry name" value="Thioestr_dom"/>
</dbReference>
<feature type="domain" description="HotDog ACOT-type" evidence="4">
    <location>
        <begin position="32"/>
        <end position="148"/>
    </location>
</feature>
<dbReference type="InterPro" id="IPR033120">
    <property type="entry name" value="HOTDOG_ACOT"/>
</dbReference>
<dbReference type="CDD" id="cd03442">
    <property type="entry name" value="BFIT_BACH"/>
    <property type="match status" value="1"/>
</dbReference>
<evidence type="ECO:0000313" key="5">
    <source>
        <dbReference type="EMBL" id="SOD17012.1"/>
    </source>
</evidence>
<sequence length="157" mass="17095">MLGLCINTQTPISDTITMPDKLNDPTHHVQLPEGQPILRMVPMPSDTNYAGDIFGGWIMSQVDMAGSVPALRRAHGRVATVAVNSFVFKQPVCVGDLVSFYADIIKVGRTSITVDVAVYAQRGVREGGEEVCIKVTEAVLTYVAIDSDRRPRPVPQE</sequence>
<protein>
    <submittedName>
        <fullName evidence="5">Acyl-CoA thioesterase YciA</fullName>
    </submittedName>
</protein>
<dbReference type="SUPFAM" id="SSF54637">
    <property type="entry name" value="Thioesterase/thiol ester dehydrase-isomerase"/>
    <property type="match status" value="1"/>
</dbReference>
<dbReference type="GO" id="GO:0052816">
    <property type="term" value="F:long-chain fatty acyl-CoA hydrolase activity"/>
    <property type="evidence" value="ECO:0007669"/>
    <property type="project" value="TreeGrafter"/>
</dbReference>
<keyword evidence="2 3" id="KW-0378">Hydrolase</keyword>
<evidence type="ECO:0000313" key="6">
    <source>
        <dbReference type="Proteomes" id="UP000219335"/>
    </source>
</evidence>
<dbReference type="InterPro" id="IPR040170">
    <property type="entry name" value="Cytosol_ACT"/>
</dbReference>
<dbReference type="PANTHER" id="PTHR11049:SF5">
    <property type="entry name" value="ACYL-COA THIOESTER HYDROLASE YCIA"/>
    <property type="match status" value="1"/>
</dbReference>
<dbReference type="PROSITE" id="PS51770">
    <property type="entry name" value="HOTDOG_ACOT"/>
    <property type="match status" value="1"/>
</dbReference>
<dbReference type="GO" id="GO:0009062">
    <property type="term" value="P:fatty acid catabolic process"/>
    <property type="evidence" value="ECO:0007669"/>
    <property type="project" value="TreeGrafter"/>
</dbReference>
<gene>
    <name evidence="5" type="ORF">SAMN06297164_0956</name>
</gene>
<evidence type="ECO:0000256" key="1">
    <source>
        <dbReference type="ARBA" id="ARBA00010458"/>
    </source>
</evidence>
<dbReference type="GO" id="GO:0005829">
    <property type="term" value="C:cytosol"/>
    <property type="evidence" value="ECO:0007669"/>
    <property type="project" value="TreeGrafter"/>
</dbReference>
<accession>A0A286A521</accession>
<comment type="similarity">
    <text evidence="1">Belongs to the acyl coenzyme A hydrolase family.</text>
</comment>
<dbReference type="GO" id="GO:0006637">
    <property type="term" value="P:acyl-CoA metabolic process"/>
    <property type="evidence" value="ECO:0007669"/>
    <property type="project" value="TreeGrafter"/>
</dbReference>
<reference evidence="5 6" key="1">
    <citation type="submission" date="2017-09" db="EMBL/GenBank/DDBJ databases">
        <authorList>
            <person name="Ehlers B."/>
            <person name="Leendertz F.H."/>
        </authorList>
    </citation>
    <scope>NUCLEOTIDE SEQUENCE [LARGE SCALE GENOMIC DNA]</scope>
    <source>
        <strain evidence="5 6">Nm42</strain>
    </source>
</reference>
<organism evidence="5 6">
    <name type="scientific">Nitrosomonas ureae</name>
    <dbReference type="NCBI Taxonomy" id="44577"/>
    <lineage>
        <taxon>Bacteria</taxon>
        <taxon>Pseudomonadati</taxon>
        <taxon>Pseudomonadota</taxon>
        <taxon>Betaproteobacteria</taxon>
        <taxon>Nitrosomonadales</taxon>
        <taxon>Nitrosomonadaceae</taxon>
        <taxon>Nitrosomonas</taxon>
    </lineage>
</organism>
<proteinExistence type="inferred from homology"/>
<evidence type="ECO:0000256" key="3">
    <source>
        <dbReference type="PROSITE-ProRule" id="PRU01106"/>
    </source>
</evidence>
<dbReference type="InterPro" id="IPR029069">
    <property type="entry name" value="HotDog_dom_sf"/>
</dbReference>
<dbReference type="Proteomes" id="UP000219335">
    <property type="component" value="Unassembled WGS sequence"/>
</dbReference>
<evidence type="ECO:0000256" key="2">
    <source>
        <dbReference type="ARBA" id="ARBA00022801"/>
    </source>
</evidence>